<dbReference type="GO" id="GO:0004316">
    <property type="term" value="F:3-oxoacyl-[acyl-carrier-protein] reductase (NADPH) activity"/>
    <property type="evidence" value="ECO:0007669"/>
    <property type="project" value="UniProtKB-EC"/>
</dbReference>
<dbReference type="PANTHER" id="PTHR42879:SF2">
    <property type="entry name" value="3-OXOACYL-[ACYL-CARRIER-PROTEIN] REDUCTASE FABG"/>
    <property type="match status" value="1"/>
</dbReference>
<dbReference type="PANTHER" id="PTHR42879">
    <property type="entry name" value="3-OXOACYL-(ACYL-CARRIER-PROTEIN) REDUCTASE"/>
    <property type="match status" value="1"/>
</dbReference>
<keyword evidence="9" id="KW-0106">Calcium</keyword>
<dbReference type="FunFam" id="3.40.50.720:FF:000173">
    <property type="entry name" value="3-oxoacyl-[acyl-carrier protein] reductase"/>
    <property type="match status" value="1"/>
</dbReference>
<proteinExistence type="inferred from homology"/>
<keyword evidence="10" id="KW-0521">NADP</keyword>
<dbReference type="InterPro" id="IPR020904">
    <property type="entry name" value="Sc_DH/Rdtase_CS"/>
</dbReference>
<evidence type="ECO:0000313" key="20">
    <source>
        <dbReference type="Proteomes" id="UP000294344"/>
    </source>
</evidence>
<keyword evidence="12" id="KW-0443">Lipid metabolism</keyword>
<comment type="similarity">
    <text evidence="3">Belongs to the short-chain dehydrogenases/reductases (SDR) family.</text>
</comment>
<dbReference type="InterPro" id="IPR036291">
    <property type="entry name" value="NAD(P)-bd_dom_sf"/>
</dbReference>
<dbReference type="PRINTS" id="PR00081">
    <property type="entry name" value="GDHRDH"/>
</dbReference>
<accession>A0A451D6X3</accession>
<reference evidence="19 20" key="1">
    <citation type="submission" date="2019-02" db="EMBL/GenBank/DDBJ databases">
        <authorList>
            <person name="Manzano-Marin A."/>
            <person name="Manzano-Marin A."/>
        </authorList>
    </citation>
    <scope>NUCLEOTIDE SEQUENCE [LARGE SCALE GENOMIC DNA]</scope>
    <source>
        <strain evidence="19 20">BuCicurvipes</strain>
    </source>
</reference>
<dbReference type="InterPro" id="IPR050259">
    <property type="entry name" value="SDR"/>
</dbReference>
<evidence type="ECO:0000256" key="13">
    <source>
        <dbReference type="ARBA" id="ARBA00023160"/>
    </source>
</evidence>
<evidence type="ECO:0000256" key="6">
    <source>
        <dbReference type="ARBA" id="ARBA00017650"/>
    </source>
</evidence>
<keyword evidence="11 19" id="KW-0560">Oxidoreductase</keyword>
<dbReference type="Proteomes" id="UP000294344">
    <property type="component" value="Chromosome"/>
</dbReference>
<dbReference type="GO" id="GO:0006633">
    <property type="term" value="P:fatty acid biosynthetic process"/>
    <property type="evidence" value="ECO:0007669"/>
    <property type="project" value="UniProtKB-KW"/>
</dbReference>
<evidence type="ECO:0000256" key="17">
    <source>
        <dbReference type="ARBA" id="ARBA00033040"/>
    </source>
</evidence>
<gene>
    <name evidence="19" type="primary">fabG</name>
    <name evidence="19" type="ORF">BUCICURV3402_228</name>
</gene>
<keyword evidence="7" id="KW-0444">Lipid biosynthesis</keyword>
<comment type="function">
    <text evidence="1">Catalyzes the NADPH-dependent reduction of beta-ketoacyl-ACP substrates to beta-hydroxyacyl-ACP products, the first reductive step in the elongation cycle of fatty acid biosynthesis.</text>
</comment>
<evidence type="ECO:0000256" key="12">
    <source>
        <dbReference type="ARBA" id="ARBA00023098"/>
    </source>
</evidence>
<dbReference type="PROSITE" id="PS00061">
    <property type="entry name" value="ADH_SHORT"/>
    <property type="match status" value="1"/>
</dbReference>
<comment type="catalytic activity">
    <reaction evidence="18">
        <text>a (3R)-hydroxyacyl-[ACP] + NADP(+) = a 3-oxoacyl-[ACP] + NADPH + H(+)</text>
        <dbReference type="Rhea" id="RHEA:17397"/>
        <dbReference type="Rhea" id="RHEA-COMP:9916"/>
        <dbReference type="Rhea" id="RHEA-COMP:9945"/>
        <dbReference type="ChEBI" id="CHEBI:15378"/>
        <dbReference type="ChEBI" id="CHEBI:57783"/>
        <dbReference type="ChEBI" id="CHEBI:58349"/>
        <dbReference type="ChEBI" id="CHEBI:78776"/>
        <dbReference type="ChEBI" id="CHEBI:78827"/>
        <dbReference type="EC" id="1.1.1.100"/>
    </reaction>
</comment>
<dbReference type="PRINTS" id="PR00080">
    <property type="entry name" value="SDRFAMILY"/>
</dbReference>
<evidence type="ECO:0000256" key="4">
    <source>
        <dbReference type="ARBA" id="ARBA00011881"/>
    </source>
</evidence>
<evidence type="ECO:0000256" key="10">
    <source>
        <dbReference type="ARBA" id="ARBA00022857"/>
    </source>
</evidence>
<evidence type="ECO:0000256" key="9">
    <source>
        <dbReference type="ARBA" id="ARBA00022837"/>
    </source>
</evidence>
<dbReference type="SUPFAM" id="SSF51735">
    <property type="entry name" value="NAD(P)-binding Rossmann-fold domains"/>
    <property type="match status" value="1"/>
</dbReference>
<dbReference type="EC" id="1.1.1.100" evidence="5"/>
<keyword evidence="8" id="KW-0276">Fatty acid metabolism</keyword>
<dbReference type="EMBL" id="LR217710">
    <property type="protein sequence ID" value="VFP81515.1"/>
    <property type="molecule type" value="Genomic_DNA"/>
</dbReference>
<evidence type="ECO:0000256" key="7">
    <source>
        <dbReference type="ARBA" id="ARBA00022516"/>
    </source>
</evidence>
<evidence type="ECO:0000256" key="15">
    <source>
        <dbReference type="ARBA" id="ARBA00029899"/>
    </source>
</evidence>
<organism evidence="19 20">
    <name type="scientific">Buchnera aphidicola</name>
    <name type="common">Cinara curvipes</name>
    <dbReference type="NCBI Taxonomy" id="2518975"/>
    <lineage>
        <taxon>Bacteria</taxon>
        <taxon>Pseudomonadati</taxon>
        <taxon>Pseudomonadota</taxon>
        <taxon>Gammaproteobacteria</taxon>
        <taxon>Enterobacterales</taxon>
        <taxon>Erwiniaceae</taxon>
        <taxon>Buchnera</taxon>
    </lineage>
</organism>
<evidence type="ECO:0000256" key="18">
    <source>
        <dbReference type="ARBA" id="ARBA00048508"/>
    </source>
</evidence>
<dbReference type="NCBIfam" id="NF009466">
    <property type="entry name" value="PRK12826.1-2"/>
    <property type="match status" value="1"/>
</dbReference>
<evidence type="ECO:0000256" key="8">
    <source>
        <dbReference type="ARBA" id="ARBA00022832"/>
    </source>
</evidence>
<keyword evidence="13" id="KW-0275">Fatty acid biosynthesis</keyword>
<comment type="subunit">
    <text evidence="4">Homotetramer.</text>
</comment>
<dbReference type="RefSeq" id="WP_154029276.1">
    <property type="nucleotide sequence ID" value="NZ_LR217710.1"/>
</dbReference>
<dbReference type="Pfam" id="PF13561">
    <property type="entry name" value="adh_short_C2"/>
    <property type="match status" value="1"/>
</dbReference>
<evidence type="ECO:0000256" key="11">
    <source>
        <dbReference type="ARBA" id="ARBA00023002"/>
    </source>
</evidence>
<name>A0A451D6X3_9GAMM</name>
<comment type="pathway">
    <text evidence="2">Lipid metabolism; fatty acid biosynthesis.</text>
</comment>
<evidence type="ECO:0000256" key="3">
    <source>
        <dbReference type="ARBA" id="ARBA00006484"/>
    </source>
</evidence>
<dbReference type="AlphaFoldDB" id="A0A451D6X3"/>
<dbReference type="OrthoDB" id="9804774at2"/>
<evidence type="ECO:0000256" key="14">
    <source>
        <dbReference type="ARBA" id="ARBA00029743"/>
    </source>
</evidence>
<evidence type="ECO:0000313" key="19">
    <source>
        <dbReference type="EMBL" id="VFP81515.1"/>
    </source>
</evidence>
<dbReference type="Gene3D" id="3.40.50.720">
    <property type="entry name" value="NAD(P)-binding Rossmann-like Domain"/>
    <property type="match status" value="1"/>
</dbReference>
<evidence type="ECO:0000256" key="16">
    <source>
        <dbReference type="ARBA" id="ARBA00032683"/>
    </source>
</evidence>
<dbReference type="InterPro" id="IPR002347">
    <property type="entry name" value="SDR_fam"/>
</dbReference>
<evidence type="ECO:0000256" key="2">
    <source>
        <dbReference type="ARBA" id="ARBA00005194"/>
    </source>
</evidence>
<evidence type="ECO:0000256" key="1">
    <source>
        <dbReference type="ARBA" id="ARBA00002607"/>
    </source>
</evidence>
<sequence>MKKKIALVTGANRGIGEKISIELISLNIFVIGTSTTKKGVEIIKKNLQNNGTGILINFLKISTIKKKIKKLINEFKKIDIFIHNSGIINDKLLITMKNSEWNNVININLSSIFYITKIILIPMIKQKYGRIIIISSLVSHMGQVGQTNYAASKAGLIGFSKSLALEVASKGITVNLVSPGYIITDMTKKILSFNKKKILKKIPMGIFGKTKDIAYVVSFLSSEKSSYITGQNIHVNGGMYIDLAT</sequence>
<protein>
    <recommendedName>
        <fullName evidence="6">3-oxoacyl-[acyl-carrier-protein] reductase FabG</fullName>
        <ecNumber evidence="5">1.1.1.100</ecNumber>
    </recommendedName>
    <alternativeName>
        <fullName evidence="17">3-ketoacyl-acyl carrier protein reductase</fullName>
    </alternativeName>
    <alternativeName>
        <fullName evidence="14 16">Beta-Ketoacyl-acyl carrier protein reductase</fullName>
    </alternativeName>
    <alternativeName>
        <fullName evidence="15">Beta-ketoacyl-ACP reductase</fullName>
    </alternativeName>
</protein>
<evidence type="ECO:0000256" key="5">
    <source>
        <dbReference type="ARBA" id="ARBA00012948"/>
    </source>
</evidence>